<dbReference type="Proteomes" id="UP000616839">
    <property type="component" value="Unassembled WGS sequence"/>
</dbReference>
<organism evidence="7 8">
    <name type="scientific">Nocardioides donggukensis</name>
    <dbReference type="NCBI Taxonomy" id="2774019"/>
    <lineage>
        <taxon>Bacteria</taxon>
        <taxon>Bacillati</taxon>
        <taxon>Actinomycetota</taxon>
        <taxon>Actinomycetes</taxon>
        <taxon>Propionibacteriales</taxon>
        <taxon>Nocardioidaceae</taxon>
        <taxon>Nocardioides</taxon>
    </lineage>
</organism>
<dbReference type="GO" id="GO:0140359">
    <property type="term" value="F:ABC-type transporter activity"/>
    <property type="evidence" value="ECO:0007669"/>
    <property type="project" value="InterPro"/>
</dbReference>
<accession>A0A927K7U4</accession>
<dbReference type="GO" id="GO:0016020">
    <property type="term" value="C:membrane"/>
    <property type="evidence" value="ECO:0007669"/>
    <property type="project" value="UniProtKB-SubCell"/>
</dbReference>
<protein>
    <submittedName>
        <fullName evidence="7">ABC transporter permease</fullName>
    </submittedName>
</protein>
<reference evidence="7" key="1">
    <citation type="submission" date="2020-09" db="EMBL/GenBank/DDBJ databases">
        <title>Nocardioides sp. strain MJB4 16S ribosomal RNA gene Genome sequencing and assembly.</title>
        <authorList>
            <person name="Kim I."/>
        </authorList>
    </citation>
    <scope>NUCLEOTIDE SEQUENCE</scope>
    <source>
        <strain evidence="7">MJB4</strain>
    </source>
</reference>
<dbReference type="PANTHER" id="PTHR43471">
    <property type="entry name" value="ABC TRANSPORTER PERMEASE"/>
    <property type="match status" value="1"/>
</dbReference>
<dbReference type="InterPro" id="IPR013525">
    <property type="entry name" value="ABC2_TM"/>
</dbReference>
<name>A0A927K7U4_9ACTN</name>
<feature type="transmembrane region" description="Helical" evidence="5">
    <location>
        <begin position="174"/>
        <end position="194"/>
    </location>
</feature>
<evidence type="ECO:0000256" key="3">
    <source>
        <dbReference type="ARBA" id="ARBA00022989"/>
    </source>
</evidence>
<feature type="transmembrane region" description="Helical" evidence="5">
    <location>
        <begin position="262"/>
        <end position="287"/>
    </location>
</feature>
<evidence type="ECO:0000256" key="2">
    <source>
        <dbReference type="ARBA" id="ARBA00022692"/>
    </source>
</evidence>
<evidence type="ECO:0000256" key="1">
    <source>
        <dbReference type="ARBA" id="ARBA00004141"/>
    </source>
</evidence>
<keyword evidence="8" id="KW-1185">Reference proteome</keyword>
<dbReference type="EMBL" id="JACYXZ010000003">
    <property type="protein sequence ID" value="MBD8870593.1"/>
    <property type="molecule type" value="Genomic_DNA"/>
</dbReference>
<dbReference type="PANTHER" id="PTHR43471:SF3">
    <property type="entry name" value="ABC TRANSPORTER PERMEASE PROTEIN NATB"/>
    <property type="match status" value="1"/>
</dbReference>
<sequence>MSTPVWRIVAEREVSTRLRDKTFVGATIFTMLFLVGFFVVISVVDGGAEEYDVAITQPADTRILDVAQASLRSTGSEDAEITAADAVDADAAEALVRDGDVDAALLPTGGGYEIVGDEGIGASLRAALASAVASQALTANAAEQDVDLDALNADTQVGQRLLDPNAEESSARSGVAFAFALVFFITALGFGMTIAQSVAREKESRVVEILAAAVPIRALLWGKIIGNTALALGQVLLFVTIGLVGLAVTGRGELLAGISWAVAWYVAFFVLGFVALAALWSVAGALASRQEDLQSTTLPGQLILIVPYFVSTLASDKVQAVVSVLPIVSTMVMPGRMAQGEVPWWQVAIAVLVTVAAAVAFVRVGSRLYERTLLRTGGRIKYGEAFRLSD</sequence>
<evidence type="ECO:0000313" key="8">
    <source>
        <dbReference type="Proteomes" id="UP000616839"/>
    </source>
</evidence>
<evidence type="ECO:0000256" key="4">
    <source>
        <dbReference type="ARBA" id="ARBA00023136"/>
    </source>
</evidence>
<proteinExistence type="predicted"/>
<dbReference type="Pfam" id="PF12698">
    <property type="entry name" value="ABC2_membrane_3"/>
    <property type="match status" value="1"/>
</dbReference>
<dbReference type="AlphaFoldDB" id="A0A927K7U4"/>
<feature type="transmembrane region" description="Helical" evidence="5">
    <location>
        <begin position="22"/>
        <end position="44"/>
    </location>
</feature>
<keyword evidence="3 5" id="KW-1133">Transmembrane helix</keyword>
<keyword evidence="4 5" id="KW-0472">Membrane</keyword>
<feature type="transmembrane region" description="Helical" evidence="5">
    <location>
        <begin position="344"/>
        <end position="365"/>
    </location>
</feature>
<evidence type="ECO:0000259" key="6">
    <source>
        <dbReference type="Pfam" id="PF12698"/>
    </source>
</evidence>
<evidence type="ECO:0000313" key="7">
    <source>
        <dbReference type="EMBL" id="MBD8870593.1"/>
    </source>
</evidence>
<feature type="transmembrane region" description="Helical" evidence="5">
    <location>
        <begin position="231"/>
        <end position="250"/>
    </location>
</feature>
<comment type="caution">
    <text evidence="7">The sequence shown here is derived from an EMBL/GenBank/DDBJ whole genome shotgun (WGS) entry which is preliminary data.</text>
</comment>
<dbReference type="RefSeq" id="WP_192143876.1">
    <property type="nucleotide sequence ID" value="NZ_JACYXZ010000003.1"/>
</dbReference>
<feature type="domain" description="ABC-2 type transporter transmembrane" evidence="6">
    <location>
        <begin position="23"/>
        <end position="362"/>
    </location>
</feature>
<gene>
    <name evidence="7" type="ORF">IE331_13235</name>
</gene>
<comment type="subcellular location">
    <subcellularLocation>
        <location evidence="1">Membrane</location>
        <topology evidence="1">Multi-pass membrane protein</topology>
    </subcellularLocation>
</comment>
<keyword evidence="2 5" id="KW-0812">Transmembrane</keyword>
<evidence type="ECO:0000256" key="5">
    <source>
        <dbReference type="SAM" id="Phobius"/>
    </source>
</evidence>